<dbReference type="InterPro" id="IPR036397">
    <property type="entry name" value="RNaseH_sf"/>
</dbReference>
<dbReference type="GO" id="GO:0015074">
    <property type="term" value="P:DNA integration"/>
    <property type="evidence" value="ECO:0007669"/>
    <property type="project" value="InterPro"/>
</dbReference>
<dbReference type="InterPro" id="IPR050951">
    <property type="entry name" value="Retrovirus_Pol_polyprotein"/>
</dbReference>
<evidence type="ECO:0000259" key="3">
    <source>
        <dbReference type="PROSITE" id="PS50994"/>
    </source>
</evidence>
<dbReference type="GO" id="GO:0003676">
    <property type="term" value="F:nucleic acid binding"/>
    <property type="evidence" value="ECO:0007669"/>
    <property type="project" value="InterPro"/>
</dbReference>
<organism evidence="4 5">
    <name type="scientific">Paramormyrops kingsleyae</name>
    <dbReference type="NCBI Taxonomy" id="1676925"/>
    <lineage>
        <taxon>Eukaryota</taxon>
        <taxon>Metazoa</taxon>
        <taxon>Chordata</taxon>
        <taxon>Craniata</taxon>
        <taxon>Vertebrata</taxon>
        <taxon>Euteleostomi</taxon>
        <taxon>Actinopterygii</taxon>
        <taxon>Neopterygii</taxon>
        <taxon>Teleostei</taxon>
        <taxon>Osteoglossocephala</taxon>
        <taxon>Osteoglossomorpha</taxon>
        <taxon>Osteoglossiformes</taxon>
        <taxon>Mormyridae</taxon>
        <taxon>Paramormyrops</taxon>
    </lineage>
</organism>
<protein>
    <recommendedName>
        <fullName evidence="1">Gypsy retrotransposon integrase-like protein 1</fullName>
    </recommendedName>
</protein>
<evidence type="ECO:0000313" key="4">
    <source>
        <dbReference type="Ensembl" id="ENSPKIP00000034608.1"/>
    </source>
</evidence>
<dbReference type="InterPro" id="IPR001584">
    <property type="entry name" value="Integrase_cat-core"/>
</dbReference>
<dbReference type="Gene3D" id="3.30.420.10">
    <property type="entry name" value="Ribonuclease H-like superfamily/Ribonuclease H"/>
    <property type="match status" value="1"/>
</dbReference>
<name>A0A3B3SWI2_9TELE</name>
<dbReference type="Pfam" id="PF00665">
    <property type="entry name" value="rve"/>
    <property type="match status" value="1"/>
</dbReference>
<evidence type="ECO:0000313" key="5">
    <source>
        <dbReference type="Proteomes" id="UP000261540"/>
    </source>
</evidence>
<evidence type="ECO:0000256" key="2">
    <source>
        <dbReference type="SAM" id="MobiDB-lite"/>
    </source>
</evidence>
<dbReference type="Ensembl" id="ENSPKIT00000015525.1">
    <property type="protein sequence ID" value="ENSPKIP00000034608.1"/>
    <property type="gene ID" value="ENSPKIG00000013878.1"/>
</dbReference>
<dbReference type="InterPro" id="IPR012337">
    <property type="entry name" value="RNaseH-like_sf"/>
</dbReference>
<evidence type="ECO:0000256" key="1">
    <source>
        <dbReference type="ARBA" id="ARBA00039658"/>
    </source>
</evidence>
<dbReference type="InterPro" id="IPR041588">
    <property type="entry name" value="Integrase_H2C2"/>
</dbReference>
<sequence length="376" mass="42980">MLGLIHKSHLGMVKSKQRAREVLYWPGMNAEIEQVIRDCSTCADFQNRLPREPLKLTEAPLFPFEEVASDLFEFEGKHYVLIVDYYSKYIEVEELKDLLCRSTIKALKSQFCCYGIPTTLRTDNGPQFASEEFKDFCKDYGIIHNTSSPHTPHSNSEAEWAVQTVKKLWSKADDKYLTLLDYRTTRLETVGLSPAQLLMGRRPRNKLPAARVLLAPATYDPVQVKCQLHMGKATQKFYYDQKRASKPRASLMPGEEVRIQPYPGERRWTPAVVLRPHSMSRSYVVDCGNKEYRRNVQHLRRSTAVANQPHHRLCAEPWVDPSGPYKDKEPHLPASSELPEVAVNQPDSSAQTQPVGQYITKRVRTVKPPDNPSAID</sequence>
<dbReference type="PROSITE" id="PS50994">
    <property type="entry name" value="INTEGRASE"/>
    <property type="match status" value="1"/>
</dbReference>
<dbReference type="Proteomes" id="UP000261540">
    <property type="component" value="Unplaced"/>
</dbReference>
<proteinExistence type="predicted"/>
<feature type="compositionally biased region" description="Polar residues" evidence="2">
    <location>
        <begin position="345"/>
        <end position="355"/>
    </location>
</feature>
<feature type="domain" description="Integrase catalytic" evidence="3">
    <location>
        <begin position="56"/>
        <end position="211"/>
    </location>
</feature>
<dbReference type="GeneTree" id="ENSGT00490000044642"/>
<reference evidence="4" key="1">
    <citation type="submission" date="2025-08" db="UniProtKB">
        <authorList>
            <consortium name="Ensembl"/>
        </authorList>
    </citation>
    <scope>IDENTIFICATION</scope>
</reference>
<accession>A0A3B3SWI2</accession>
<dbReference type="PANTHER" id="PTHR37984:SF5">
    <property type="entry name" value="PROTEIN NYNRIN-LIKE"/>
    <property type="match status" value="1"/>
</dbReference>
<feature type="region of interest" description="Disordered" evidence="2">
    <location>
        <begin position="315"/>
        <end position="376"/>
    </location>
</feature>
<dbReference type="FunFam" id="3.30.420.10:FF:000063">
    <property type="entry name" value="Retrovirus-related Pol polyprotein from transposon 297-like Protein"/>
    <property type="match status" value="1"/>
</dbReference>
<dbReference type="STRING" id="1676925.ENSPKIP00000034608"/>
<dbReference type="Pfam" id="PF17921">
    <property type="entry name" value="Integrase_H2C2"/>
    <property type="match status" value="1"/>
</dbReference>
<dbReference type="Gene3D" id="1.10.340.70">
    <property type="match status" value="1"/>
</dbReference>
<dbReference type="SUPFAM" id="SSF53098">
    <property type="entry name" value="Ribonuclease H-like"/>
    <property type="match status" value="1"/>
</dbReference>
<dbReference type="PANTHER" id="PTHR37984">
    <property type="entry name" value="PROTEIN CBG26694"/>
    <property type="match status" value="1"/>
</dbReference>
<reference evidence="4" key="2">
    <citation type="submission" date="2025-09" db="UniProtKB">
        <authorList>
            <consortium name="Ensembl"/>
        </authorList>
    </citation>
    <scope>IDENTIFICATION</scope>
</reference>
<dbReference type="AlphaFoldDB" id="A0A3B3SWI2"/>
<keyword evidence="5" id="KW-1185">Reference proteome</keyword>